<dbReference type="AlphaFoldDB" id="A0AA88CH93"/>
<organism evidence="1 2">
    <name type="scientific">Ficus carica</name>
    <name type="common">Common fig</name>
    <dbReference type="NCBI Taxonomy" id="3494"/>
    <lineage>
        <taxon>Eukaryota</taxon>
        <taxon>Viridiplantae</taxon>
        <taxon>Streptophyta</taxon>
        <taxon>Embryophyta</taxon>
        <taxon>Tracheophyta</taxon>
        <taxon>Spermatophyta</taxon>
        <taxon>Magnoliopsida</taxon>
        <taxon>eudicotyledons</taxon>
        <taxon>Gunneridae</taxon>
        <taxon>Pentapetalae</taxon>
        <taxon>rosids</taxon>
        <taxon>fabids</taxon>
        <taxon>Rosales</taxon>
        <taxon>Moraceae</taxon>
        <taxon>Ficeae</taxon>
        <taxon>Ficus</taxon>
    </lineage>
</organism>
<dbReference type="Proteomes" id="UP001187192">
    <property type="component" value="Unassembled WGS sequence"/>
</dbReference>
<evidence type="ECO:0000313" key="1">
    <source>
        <dbReference type="EMBL" id="GMN19568.1"/>
    </source>
</evidence>
<reference evidence="1" key="1">
    <citation type="submission" date="2023-07" db="EMBL/GenBank/DDBJ databases">
        <title>draft genome sequence of fig (Ficus carica).</title>
        <authorList>
            <person name="Takahashi T."/>
            <person name="Nishimura K."/>
        </authorList>
    </citation>
    <scope>NUCLEOTIDE SEQUENCE</scope>
</reference>
<protein>
    <submittedName>
        <fullName evidence="1">Uncharacterized protein</fullName>
    </submittedName>
</protein>
<proteinExistence type="predicted"/>
<accession>A0AA88CH93</accession>
<sequence>MVKGQREKVLDPKPSTILGLIKLGVARYRTQLTRYVICYGMLWHIMVCMITNNESHGNNKTKRTAAFNHSLAMYHVVLAERKLTSYVYAVGDGPAGEVGALQFWYQSKVFLPSSFTVLPPAPQF</sequence>
<evidence type="ECO:0000313" key="2">
    <source>
        <dbReference type="Proteomes" id="UP001187192"/>
    </source>
</evidence>
<comment type="caution">
    <text evidence="1">The sequence shown here is derived from an EMBL/GenBank/DDBJ whole genome shotgun (WGS) entry which is preliminary data.</text>
</comment>
<keyword evidence="2" id="KW-1185">Reference proteome</keyword>
<name>A0AA88CH93_FICCA</name>
<dbReference type="EMBL" id="BTGU01003798">
    <property type="protein sequence ID" value="GMN19568.1"/>
    <property type="molecule type" value="Genomic_DNA"/>
</dbReference>
<gene>
    <name evidence="1" type="ORF">TIFTF001_045205</name>
</gene>